<dbReference type="InterPro" id="IPR016032">
    <property type="entry name" value="Sig_transdc_resp-reg_C-effctor"/>
</dbReference>
<dbReference type="CDD" id="cd00383">
    <property type="entry name" value="trans_reg_C"/>
    <property type="match status" value="1"/>
</dbReference>
<keyword evidence="1 6" id="KW-0597">Phosphoprotein</keyword>
<feature type="domain" description="Response regulatory" evidence="8">
    <location>
        <begin position="3"/>
        <end position="116"/>
    </location>
</feature>
<evidence type="ECO:0000313" key="10">
    <source>
        <dbReference type="EMBL" id="MBD7985380.1"/>
    </source>
</evidence>
<evidence type="ECO:0000256" key="4">
    <source>
        <dbReference type="ARBA" id="ARBA00023125"/>
    </source>
</evidence>
<dbReference type="PANTHER" id="PTHR48111">
    <property type="entry name" value="REGULATOR OF RPOS"/>
    <property type="match status" value="1"/>
</dbReference>
<evidence type="ECO:0000256" key="5">
    <source>
        <dbReference type="ARBA" id="ARBA00023163"/>
    </source>
</evidence>
<gene>
    <name evidence="10" type="ORF">H9649_12340</name>
</gene>
<dbReference type="InterPro" id="IPR001789">
    <property type="entry name" value="Sig_transdc_resp-reg_receiver"/>
</dbReference>
<keyword evidence="3" id="KW-0805">Transcription regulation</keyword>
<evidence type="ECO:0000259" key="8">
    <source>
        <dbReference type="PROSITE" id="PS50110"/>
    </source>
</evidence>
<organism evidence="10 11">
    <name type="scientific">Sporosarcina quadrami</name>
    <dbReference type="NCBI Taxonomy" id="2762234"/>
    <lineage>
        <taxon>Bacteria</taxon>
        <taxon>Bacillati</taxon>
        <taxon>Bacillota</taxon>
        <taxon>Bacilli</taxon>
        <taxon>Bacillales</taxon>
        <taxon>Caryophanaceae</taxon>
        <taxon>Sporosarcina</taxon>
    </lineage>
</organism>
<dbReference type="PROSITE" id="PS51755">
    <property type="entry name" value="OMPR_PHOB"/>
    <property type="match status" value="1"/>
</dbReference>
<keyword evidence="4 7" id="KW-0238">DNA-binding</keyword>
<accession>A0ABR8UC40</accession>
<dbReference type="InterPro" id="IPR036388">
    <property type="entry name" value="WH-like_DNA-bd_sf"/>
</dbReference>
<dbReference type="InterPro" id="IPR001867">
    <property type="entry name" value="OmpR/PhoB-type_DNA-bd"/>
</dbReference>
<dbReference type="PANTHER" id="PTHR48111:SF43">
    <property type="entry name" value="STAGE 0 SPORULATION PROTEIN A HOMOLOG"/>
    <property type="match status" value="1"/>
</dbReference>
<feature type="modified residue" description="4-aspartylphosphate" evidence="6">
    <location>
        <position position="52"/>
    </location>
</feature>
<evidence type="ECO:0000256" key="1">
    <source>
        <dbReference type="ARBA" id="ARBA00022553"/>
    </source>
</evidence>
<keyword evidence="11" id="KW-1185">Reference proteome</keyword>
<keyword evidence="5" id="KW-0804">Transcription</keyword>
<evidence type="ECO:0000256" key="6">
    <source>
        <dbReference type="PROSITE-ProRule" id="PRU00169"/>
    </source>
</evidence>
<protein>
    <submittedName>
        <fullName evidence="10">Response regulator transcription factor</fullName>
    </submittedName>
</protein>
<dbReference type="SMART" id="SM00862">
    <property type="entry name" value="Trans_reg_C"/>
    <property type="match status" value="1"/>
</dbReference>
<name>A0ABR8UC40_9BACL</name>
<dbReference type="Gene3D" id="1.10.10.10">
    <property type="entry name" value="Winged helix-like DNA-binding domain superfamily/Winged helix DNA-binding domain"/>
    <property type="match status" value="1"/>
</dbReference>
<feature type="DNA-binding region" description="OmpR/PhoB-type" evidence="7">
    <location>
        <begin position="127"/>
        <end position="224"/>
    </location>
</feature>
<dbReference type="Gene3D" id="3.40.50.2300">
    <property type="match status" value="1"/>
</dbReference>
<evidence type="ECO:0000256" key="7">
    <source>
        <dbReference type="PROSITE-ProRule" id="PRU01091"/>
    </source>
</evidence>
<dbReference type="RefSeq" id="WP_191695208.1">
    <property type="nucleotide sequence ID" value="NZ_JACSQN010000011.1"/>
</dbReference>
<evidence type="ECO:0000256" key="3">
    <source>
        <dbReference type="ARBA" id="ARBA00023015"/>
    </source>
</evidence>
<dbReference type="SUPFAM" id="SSF52172">
    <property type="entry name" value="CheY-like"/>
    <property type="match status" value="1"/>
</dbReference>
<evidence type="ECO:0000259" key="9">
    <source>
        <dbReference type="PROSITE" id="PS51755"/>
    </source>
</evidence>
<feature type="domain" description="OmpR/PhoB-type" evidence="9">
    <location>
        <begin position="127"/>
        <end position="224"/>
    </location>
</feature>
<dbReference type="PROSITE" id="PS50110">
    <property type="entry name" value="RESPONSE_REGULATORY"/>
    <property type="match status" value="1"/>
</dbReference>
<evidence type="ECO:0000256" key="2">
    <source>
        <dbReference type="ARBA" id="ARBA00023012"/>
    </source>
</evidence>
<sequence length="224" mass="26552">MFTILIVEDEKKISDLVAEELRKWGYTAQTVEDFQKVEESFQSTNPHLVIMDINLPYYNGFHWCERIRRHSNIPILFLSSRTEMMDMMMALNMGGDDFIQKPFSMEMLLTKVHTLLRRSYTYHQIESHVITHRDMTLHVKKAVITINNQDIELTKNEFKILCVLLEHNNQIVQRDELMAALWEDESFIDDNTLTVNINRLRRKLSEYGIDDYIQTKKGQGYMLV</sequence>
<comment type="caution">
    <text evidence="10">The sequence shown here is derived from an EMBL/GenBank/DDBJ whole genome shotgun (WGS) entry which is preliminary data.</text>
</comment>
<dbReference type="InterPro" id="IPR011006">
    <property type="entry name" value="CheY-like_superfamily"/>
</dbReference>
<dbReference type="Proteomes" id="UP000626786">
    <property type="component" value="Unassembled WGS sequence"/>
</dbReference>
<dbReference type="InterPro" id="IPR039420">
    <property type="entry name" value="WalR-like"/>
</dbReference>
<proteinExistence type="predicted"/>
<dbReference type="Pfam" id="PF00072">
    <property type="entry name" value="Response_reg"/>
    <property type="match status" value="1"/>
</dbReference>
<dbReference type="Pfam" id="PF00486">
    <property type="entry name" value="Trans_reg_C"/>
    <property type="match status" value="1"/>
</dbReference>
<dbReference type="SMART" id="SM00448">
    <property type="entry name" value="REC"/>
    <property type="match status" value="1"/>
</dbReference>
<dbReference type="EMBL" id="JACSQN010000011">
    <property type="protein sequence ID" value="MBD7985380.1"/>
    <property type="molecule type" value="Genomic_DNA"/>
</dbReference>
<evidence type="ECO:0000313" key="11">
    <source>
        <dbReference type="Proteomes" id="UP000626786"/>
    </source>
</evidence>
<dbReference type="SUPFAM" id="SSF46894">
    <property type="entry name" value="C-terminal effector domain of the bipartite response regulators"/>
    <property type="match status" value="1"/>
</dbReference>
<reference evidence="10 11" key="1">
    <citation type="submission" date="2020-08" db="EMBL/GenBank/DDBJ databases">
        <title>A Genomic Blueprint of the Chicken Gut Microbiome.</title>
        <authorList>
            <person name="Gilroy R."/>
            <person name="Ravi A."/>
            <person name="Getino M."/>
            <person name="Pursley I."/>
            <person name="Horton D.L."/>
            <person name="Alikhan N.-F."/>
            <person name="Baker D."/>
            <person name="Gharbi K."/>
            <person name="Hall N."/>
            <person name="Watson M."/>
            <person name="Adriaenssens E.M."/>
            <person name="Foster-Nyarko E."/>
            <person name="Jarju S."/>
            <person name="Secka A."/>
            <person name="Antonio M."/>
            <person name="Oren A."/>
            <person name="Chaudhuri R."/>
            <person name="La Ragione R.M."/>
            <person name="Hildebrand F."/>
            <person name="Pallen M.J."/>
        </authorList>
    </citation>
    <scope>NUCLEOTIDE SEQUENCE [LARGE SCALE GENOMIC DNA]</scope>
    <source>
        <strain evidence="10 11">Sa2YVA2</strain>
    </source>
</reference>
<keyword evidence="2" id="KW-0902">Two-component regulatory system</keyword>